<protein>
    <submittedName>
        <fullName evidence="1">Uncharacterized protein</fullName>
    </submittedName>
</protein>
<name>A0A172XRC0_9FLAO</name>
<evidence type="ECO:0000313" key="1">
    <source>
        <dbReference type="EMBL" id="ANF49501.1"/>
    </source>
</evidence>
<accession>A0A172XRC0</accession>
<organism evidence="1 2">
    <name type="scientific">Chryseobacterium glaciei</name>
    <dbReference type="NCBI Taxonomy" id="1685010"/>
    <lineage>
        <taxon>Bacteria</taxon>
        <taxon>Pseudomonadati</taxon>
        <taxon>Bacteroidota</taxon>
        <taxon>Flavobacteriia</taxon>
        <taxon>Flavobacteriales</taxon>
        <taxon>Weeksellaceae</taxon>
        <taxon>Chryseobacterium group</taxon>
        <taxon>Chryseobacterium</taxon>
    </lineage>
</organism>
<gene>
    <name evidence="1" type="ORF">A0O34_02555</name>
</gene>
<dbReference type="OrthoDB" id="1264261at2"/>
<proteinExistence type="predicted"/>
<dbReference type="EMBL" id="CP015199">
    <property type="protein sequence ID" value="ANF49501.1"/>
    <property type="molecule type" value="Genomic_DNA"/>
</dbReference>
<dbReference type="Proteomes" id="UP000077824">
    <property type="component" value="Chromosome"/>
</dbReference>
<evidence type="ECO:0000313" key="2">
    <source>
        <dbReference type="Proteomes" id="UP000077824"/>
    </source>
</evidence>
<reference evidence="1 2" key="1">
    <citation type="submission" date="2016-04" db="EMBL/GenBank/DDBJ databases">
        <title>Complete Genome Sequence of Chryseobacterium sp. IHBB 10212.</title>
        <authorList>
            <person name="Pal M."/>
            <person name="Swarnkar M.K."/>
            <person name="Kaushal K."/>
            <person name="Chhibber S."/>
            <person name="Singh A.K."/>
            <person name="Gulati A."/>
        </authorList>
    </citation>
    <scope>NUCLEOTIDE SEQUENCE [LARGE SCALE GENOMIC DNA]</scope>
    <source>
        <strain evidence="1 2">IHBB 10212</strain>
    </source>
</reference>
<dbReference type="RefSeq" id="WP_066750892.1">
    <property type="nucleotide sequence ID" value="NZ_CP015199.1"/>
</dbReference>
<dbReference type="AlphaFoldDB" id="A0A172XRC0"/>
<sequence length="73" mass="8726">MSLSKNNLIDLIAVEIERFHGITIPDYTEEEKIIYPLSKSFSGIYKKELYVYFLSGKAFNYQVHYFIFNFKIF</sequence>
<dbReference type="KEGG" id="chh:A0O34_02555"/>
<keyword evidence="2" id="KW-1185">Reference proteome</keyword>